<organism evidence="1 2">
    <name type="scientific">Enterovibrio gelatinilyticus</name>
    <dbReference type="NCBI Taxonomy" id="2899819"/>
    <lineage>
        <taxon>Bacteria</taxon>
        <taxon>Pseudomonadati</taxon>
        <taxon>Pseudomonadota</taxon>
        <taxon>Gammaproteobacteria</taxon>
        <taxon>Vibrionales</taxon>
        <taxon>Vibrionaceae</taxon>
        <taxon>Enterovibrio</taxon>
    </lineage>
</organism>
<keyword evidence="2" id="KW-1185">Reference proteome</keyword>
<sequence>MSAETEVENKSSAASLVVFLMMPISRMSGITFAPAHHAVRLDLPFRSDVHIALKFIESER</sequence>
<protein>
    <submittedName>
        <fullName evidence="1">Uncharacterized protein</fullName>
    </submittedName>
</protein>
<accession>A0ABT5R6W5</accession>
<proteinExistence type="predicted"/>
<gene>
    <name evidence="1" type="ORF">LRP50_21675</name>
</gene>
<dbReference type="EMBL" id="JAJUBC010000034">
    <property type="protein sequence ID" value="MDD1795734.1"/>
    <property type="molecule type" value="Genomic_DNA"/>
</dbReference>
<comment type="caution">
    <text evidence="1">The sequence shown here is derived from an EMBL/GenBank/DDBJ whole genome shotgun (WGS) entry which is preliminary data.</text>
</comment>
<name>A0ABT5R6W5_9GAMM</name>
<dbReference type="Proteomes" id="UP001149400">
    <property type="component" value="Unassembled WGS sequence"/>
</dbReference>
<reference evidence="1" key="1">
    <citation type="submission" date="2021-12" db="EMBL/GenBank/DDBJ databases">
        <title>Enterovibrio ZSDZ35 sp. nov. and Enterovibrio ZSDZ42 sp. nov., isolated from coastal seawater in Qingdao.</title>
        <authorList>
            <person name="Zhang P."/>
        </authorList>
    </citation>
    <scope>NUCLEOTIDE SEQUENCE</scope>
    <source>
        <strain evidence="1">ZSDZ42</strain>
    </source>
</reference>
<dbReference type="RefSeq" id="WP_274166518.1">
    <property type="nucleotide sequence ID" value="NZ_JAJUBC010000034.1"/>
</dbReference>
<evidence type="ECO:0000313" key="1">
    <source>
        <dbReference type="EMBL" id="MDD1795734.1"/>
    </source>
</evidence>
<evidence type="ECO:0000313" key="2">
    <source>
        <dbReference type="Proteomes" id="UP001149400"/>
    </source>
</evidence>